<dbReference type="GO" id="GO:0000257">
    <property type="term" value="F:nitrilase activity"/>
    <property type="evidence" value="ECO:0007669"/>
    <property type="project" value="UniProtKB-ARBA"/>
</dbReference>
<gene>
    <name evidence="4" type="ORF">P170DRAFT_424536</name>
</gene>
<evidence type="ECO:0000259" key="3">
    <source>
        <dbReference type="PROSITE" id="PS50263"/>
    </source>
</evidence>
<dbReference type="FunFam" id="3.60.110.10:FF:000016">
    <property type="entry name" value="Nitrilase blr3397"/>
    <property type="match status" value="1"/>
</dbReference>
<dbReference type="GO" id="GO:0016836">
    <property type="term" value="F:hydro-lyase activity"/>
    <property type="evidence" value="ECO:0007669"/>
    <property type="project" value="UniProtKB-ARBA"/>
</dbReference>
<feature type="active site" description="Proton acceptor" evidence="2">
    <location>
        <position position="43"/>
    </location>
</feature>
<dbReference type="STRING" id="1392250.A0A2I2GB79"/>
<dbReference type="RefSeq" id="XP_024705417.1">
    <property type="nucleotide sequence ID" value="XM_024847579.1"/>
</dbReference>
<proteinExistence type="inferred from homology"/>
<dbReference type="PANTHER" id="PTHR46044">
    <property type="entry name" value="NITRILASE"/>
    <property type="match status" value="1"/>
</dbReference>
<dbReference type="Proteomes" id="UP000234275">
    <property type="component" value="Unassembled WGS sequence"/>
</dbReference>
<evidence type="ECO:0000256" key="2">
    <source>
        <dbReference type="PROSITE-ProRule" id="PRU10139"/>
    </source>
</evidence>
<protein>
    <submittedName>
        <fullName evidence="4">Nitrilase</fullName>
    </submittedName>
</protein>
<reference evidence="4 5" key="1">
    <citation type="submission" date="2016-12" db="EMBL/GenBank/DDBJ databases">
        <title>The genomes of Aspergillus section Nigri reveals drivers in fungal speciation.</title>
        <authorList>
            <consortium name="DOE Joint Genome Institute"/>
            <person name="Vesth T.C."/>
            <person name="Nybo J."/>
            <person name="Theobald S."/>
            <person name="Brandl J."/>
            <person name="Frisvad J.C."/>
            <person name="Nielsen K.F."/>
            <person name="Lyhne E.K."/>
            <person name="Kogle M.E."/>
            <person name="Kuo A."/>
            <person name="Riley R."/>
            <person name="Clum A."/>
            <person name="Nolan M."/>
            <person name="Lipzen A."/>
            <person name="Salamov A."/>
            <person name="Henrissat B."/>
            <person name="Wiebenga A."/>
            <person name="De Vries R.P."/>
            <person name="Grigoriev I.V."/>
            <person name="Mortensen U.H."/>
            <person name="Andersen M.R."/>
            <person name="Baker S.E."/>
        </authorList>
    </citation>
    <scope>NUCLEOTIDE SEQUENCE [LARGE SCALE GENOMIC DNA]</scope>
    <source>
        <strain evidence="4 5">IBT 23096</strain>
    </source>
</reference>
<dbReference type="OrthoDB" id="10250282at2759"/>
<name>A0A2I2GB79_9EURO</name>
<dbReference type="InterPro" id="IPR003010">
    <property type="entry name" value="C-N_Hydrolase"/>
</dbReference>
<feature type="domain" description="CN hydrolase" evidence="3">
    <location>
        <begin position="4"/>
        <end position="317"/>
    </location>
</feature>
<comment type="caution">
    <text evidence="4">The sequence shown here is derived from an EMBL/GenBank/DDBJ whole genome shotgun (WGS) entry which is preliminary data.</text>
</comment>
<organism evidence="4 5">
    <name type="scientific">Aspergillus steynii IBT 23096</name>
    <dbReference type="NCBI Taxonomy" id="1392250"/>
    <lineage>
        <taxon>Eukaryota</taxon>
        <taxon>Fungi</taxon>
        <taxon>Dikarya</taxon>
        <taxon>Ascomycota</taxon>
        <taxon>Pezizomycotina</taxon>
        <taxon>Eurotiomycetes</taxon>
        <taxon>Eurotiomycetidae</taxon>
        <taxon>Eurotiales</taxon>
        <taxon>Aspergillaceae</taxon>
        <taxon>Aspergillus</taxon>
        <taxon>Aspergillus subgen. Circumdati</taxon>
    </lineage>
</organism>
<dbReference type="InterPro" id="IPR036526">
    <property type="entry name" value="C-N_Hydrolase_sf"/>
</dbReference>
<accession>A0A2I2GB79</accession>
<dbReference type="EMBL" id="MSFO01000003">
    <property type="protein sequence ID" value="PLB50115.1"/>
    <property type="molecule type" value="Genomic_DNA"/>
</dbReference>
<dbReference type="Gene3D" id="3.60.110.10">
    <property type="entry name" value="Carbon-nitrogen hydrolase"/>
    <property type="match status" value="1"/>
</dbReference>
<dbReference type="Pfam" id="PF00795">
    <property type="entry name" value="CN_hydrolase"/>
    <property type="match status" value="1"/>
</dbReference>
<dbReference type="PROSITE" id="PS00920">
    <property type="entry name" value="NITRIL_CHT_1"/>
    <property type="match status" value="1"/>
</dbReference>
<dbReference type="PANTHER" id="PTHR46044:SF1">
    <property type="entry name" value="CN HYDROLASE DOMAIN-CONTAINING PROTEIN"/>
    <property type="match status" value="1"/>
</dbReference>
<keyword evidence="5" id="KW-1185">Reference proteome</keyword>
<sequence length="414" mass="44456">MPKITVGVAQARTHSTLATTLDALSRIAHHAASRGVHLLLFPEAYLGGYPRTCSFGSSVGARQPHGRDQFLEYFHSAVDLGDTPAGAGDDWVRRALPLAEGKNHRGDGTREALEKIARETGVFIVTGVIERAGGSLYCGVVYVDPLRGCLGKRRKVMPTGTERLVWAQGSPSTLKAVTTHLNGVPVTLAAAICWENFMPLLRQSLYSQNVNIYLAPTADARDTWLPLMRTAAFEGRTFVLSANQCVRYNELPEWITSHAEGQFAQASAPTHVQQTHYRKRSVTAEGPHEIVWPDCKADGVSSDATSPSVSVPSTLPTDYVCRGGSCIIDPQGQVLAGPIWEVSADDTPDSAAAGYTDGGLGGKPRAVGDGLLVSEIDVTDCERGRLDMDVAGSYSRNDSFKLQVDGLDLNPPPF</sequence>
<comment type="similarity">
    <text evidence="1">Belongs to the carbon-nitrogen hydrolase superfamily. Nitrilase family.</text>
</comment>
<evidence type="ECO:0000313" key="5">
    <source>
        <dbReference type="Proteomes" id="UP000234275"/>
    </source>
</evidence>
<dbReference type="AlphaFoldDB" id="A0A2I2GB79"/>
<dbReference type="SUPFAM" id="SSF56317">
    <property type="entry name" value="Carbon-nitrogen hydrolase"/>
    <property type="match status" value="1"/>
</dbReference>
<dbReference type="VEuPathDB" id="FungiDB:P170DRAFT_424536"/>
<evidence type="ECO:0000313" key="4">
    <source>
        <dbReference type="EMBL" id="PLB50115.1"/>
    </source>
</evidence>
<dbReference type="GeneID" id="36555278"/>
<dbReference type="PROSITE" id="PS50263">
    <property type="entry name" value="CN_HYDROLASE"/>
    <property type="match status" value="1"/>
</dbReference>
<dbReference type="InterPro" id="IPR000132">
    <property type="entry name" value="Nitrilase/CN_hydratase_CS"/>
</dbReference>
<evidence type="ECO:0000256" key="1">
    <source>
        <dbReference type="ARBA" id="ARBA00008129"/>
    </source>
</evidence>
<dbReference type="InterPro" id="IPR044149">
    <property type="entry name" value="Nitrilases_CHs"/>
</dbReference>